<dbReference type="InterPro" id="IPR036291">
    <property type="entry name" value="NAD(P)-bd_dom_sf"/>
</dbReference>
<proteinExistence type="predicted"/>
<organism evidence="2 3">
    <name type="scientific">Microbacterium candidum</name>
    <dbReference type="NCBI Taxonomy" id="3041922"/>
    <lineage>
        <taxon>Bacteria</taxon>
        <taxon>Bacillati</taxon>
        <taxon>Actinomycetota</taxon>
        <taxon>Actinomycetes</taxon>
        <taxon>Micrococcales</taxon>
        <taxon>Microbacteriaceae</taxon>
        <taxon>Microbacterium</taxon>
    </lineage>
</organism>
<comment type="caution">
    <text evidence="2">The sequence shown here is derived from an EMBL/GenBank/DDBJ whole genome shotgun (WGS) entry which is preliminary data.</text>
</comment>
<protein>
    <submittedName>
        <fullName evidence="2">NAD(P)H-binding protein</fullName>
    </submittedName>
</protein>
<dbReference type="PANTHER" id="PTHR48079">
    <property type="entry name" value="PROTEIN YEEZ"/>
    <property type="match status" value="1"/>
</dbReference>
<sequence>MTATERILLVGATGVLGAPATRALVAAGHEVHGTSRRAERLSEVESSGARGVVLDALDPASIDAALAEVQPTTVIFLATDLASFDYAANARLREVGAPALVEASHAAGVDRVIAESISWDPHSAPVAALEHAVMSHPGGMVLRFGLLYGPGTWYAADGATTARAGVGVVDAIADTTNWLHVDDAVSAVMAALTWPVSIFDIVDDEPAALEDWAAVLARRAGYAGVPRVTSRGPARVADGAAARSLGWRPAHPSWRDGLGL</sequence>
<evidence type="ECO:0000313" key="2">
    <source>
        <dbReference type="EMBL" id="MDL9979422.1"/>
    </source>
</evidence>
<dbReference type="EMBL" id="JASXSZ010000002">
    <property type="protein sequence ID" value="MDL9979422.1"/>
    <property type="molecule type" value="Genomic_DNA"/>
</dbReference>
<feature type="domain" description="NAD(P)-binding" evidence="1">
    <location>
        <begin position="11"/>
        <end position="116"/>
    </location>
</feature>
<dbReference type="Gene3D" id="3.40.50.720">
    <property type="entry name" value="NAD(P)-binding Rossmann-like Domain"/>
    <property type="match status" value="2"/>
</dbReference>
<dbReference type="Proteomes" id="UP001235064">
    <property type="component" value="Unassembled WGS sequence"/>
</dbReference>
<evidence type="ECO:0000313" key="3">
    <source>
        <dbReference type="Proteomes" id="UP001235064"/>
    </source>
</evidence>
<dbReference type="PANTHER" id="PTHR48079:SF6">
    <property type="entry name" value="NAD(P)-BINDING DOMAIN-CONTAINING PROTEIN-RELATED"/>
    <property type="match status" value="1"/>
</dbReference>
<accession>A0ABT7MY85</accession>
<dbReference type="InterPro" id="IPR016040">
    <property type="entry name" value="NAD(P)-bd_dom"/>
</dbReference>
<dbReference type="SUPFAM" id="SSF51735">
    <property type="entry name" value="NAD(P)-binding Rossmann-fold domains"/>
    <property type="match status" value="1"/>
</dbReference>
<reference evidence="2 3" key="1">
    <citation type="submission" date="2023-06" db="EMBL/GenBank/DDBJ databases">
        <title>Microbacterium sp. nov., isolated from a waste landfill.</title>
        <authorList>
            <person name="Wen W."/>
        </authorList>
    </citation>
    <scope>NUCLEOTIDE SEQUENCE [LARGE SCALE GENOMIC DNA]</scope>
    <source>
        <strain evidence="2 3">ASV49</strain>
    </source>
</reference>
<keyword evidence="3" id="KW-1185">Reference proteome</keyword>
<evidence type="ECO:0000259" key="1">
    <source>
        <dbReference type="Pfam" id="PF13460"/>
    </source>
</evidence>
<dbReference type="RefSeq" id="WP_286288296.1">
    <property type="nucleotide sequence ID" value="NZ_JASXSZ010000002.1"/>
</dbReference>
<dbReference type="InterPro" id="IPR051783">
    <property type="entry name" value="NAD(P)-dependent_oxidoreduct"/>
</dbReference>
<dbReference type="Pfam" id="PF13460">
    <property type="entry name" value="NAD_binding_10"/>
    <property type="match status" value="1"/>
</dbReference>
<gene>
    <name evidence="2" type="ORF">QSV35_08745</name>
</gene>
<name>A0ABT7MY85_9MICO</name>